<dbReference type="Proteomes" id="UP001165287">
    <property type="component" value="Unassembled WGS sequence"/>
</dbReference>
<reference evidence="1" key="1">
    <citation type="submission" date="2024-05" db="EMBL/GenBank/DDBJ databases">
        <title>Metabacillus sp. nov., isolated from the rhizosphere soil of tomato plants.</title>
        <authorList>
            <person name="Ma R."/>
        </authorList>
    </citation>
    <scope>NUCLEOTIDE SEQUENCE</scope>
    <source>
        <strain evidence="1">DBTR6</strain>
    </source>
</reference>
<gene>
    <name evidence="1" type="ORF">K9V48_08785</name>
</gene>
<dbReference type="EMBL" id="JAIQUM010000014">
    <property type="protein sequence ID" value="MBZ5750340.1"/>
    <property type="molecule type" value="Genomic_DNA"/>
</dbReference>
<protein>
    <submittedName>
        <fullName evidence="1">Uncharacterized protein</fullName>
    </submittedName>
</protein>
<name>A0ABS7UQX8_9BACI</name>
<organism evidence="1 2">
    <name type="scientific">Metabacillus rhizolycopersici</name>
    <dbReference type="NCBI Taxonomy" id="2875709"/>
    <lineage>
        <taxon>Bacteria</taxon>
        <taxon>Bacillati</taxon>
        <taxon>Bacillota</taxon>
        <taxon>Bacilli</taxon>
        <taxon>Bacillales</taxon>
        <taxon>Bacillaceae</taxon>
        <taxon>Metabacillus</taxon>
    </lineage>
</organism>
<proteinExistence type="predicted"/>
<evidence type="ECO:0000313" key="2">
    <source>
        <dbReference type="Proteomes" id="UP001165287"/>
    </source>
</evidence>
<dbReference type="RefSeq" id="WP_224138427.1">
    <property type="nucleotide sequence ID" value="NZ_JAIQUM010000014.1"/>
</dbReference>
<sequence>MKNINNDEAQLADGMNFDIDEIQPFLNRLSSSVLDSGFTDDEINSIQSEIEKMKENNEVKEIGIFNVNFNGQQAKIRIKAEIHIEDELKEVVLYMYSNQELVEIIDEEMMKHADEIGA</sequence>
<evidence type="ECO:0000313" key="1">
    <source>
        <dbReference type="EMBL" id="MBZ5750340.1"/>
    </source>
</evidence>
<comment type="caution">
    <text evidence="1">The sequence shown here is derived from an EMBL/GenBank/DDBJ whole genome shotgun (WGS) entry which is preliminary data.</text>
</comment>
<accession>A0ABS7UQX8</accession>
<keyword evidence="2" id="KW-1185">Reference proteome</keyword>